<gene>
    <name evidence="3" type="ORF">D9758_011238</name>
</gene>
<dbReference type="PANTHER" id="PTHR10039">
    <property type="entry name" value="AMELOGENIN"/>
    <property type="match status" value="1"/>
</dbReference>
<organism evidence="3 4">
    <name type="scientific">Tetrapyrgos nigripes</name>
    <dbReference type="NCBI Taxonomy" id="182062"/>
    <lineage>
        <taxon>Eukaryota</taxon>
        <taxon>Fungi</taxon>
        <taxon>Dikarya</taxon>
        <taxon>Basidiomycota</taxon>
        <taxon>Agaricomycotina</taxon>
        <taxon>Agaricomycetes</taxon>
        <taxon>Agaricomycetidae</taxon>
        <taxon>Agaricales</taxon>
        <taxon>Marasmiineae</taxon>
        <taxon>Marasmiaceae</taxon>
        <taxon>Tetrapyrgos</taxon>
    </lineage>
</organism>
<sequence length="492" mass="55209">MEKKQAQEMTDTHTRNMEVSAQRSQAIPNAIIAQPEPRAGVDPIATAQNHMNPIRSNPILRPGLADVSILGQARNFSVDHTQINAVGGDQHNTQNYFGEQDILNKLDYTRAAFHDVGKRSTCTEGTRAEILQNIMNWAEDTSPDTPAGYWMCGMAGTGKSTIAKSMCLMLEKKGLLAGAFFCSRQIKECKDYHKVIPTITYQLARYSASYAIATREVLNIDPDIAFKEPNSQISKLLINSWKSATSSYTPVVVIDALDECENISLVLKHFIPAIRNQEIPGLKLFLTSRPEQHIQDHFNVDTMQQERQTLQHFYLHNVQKSIVRDDISIFFQEGLSEMSISKGKMDMLVESSGVLFIYAATIVKYLTGGRQRAQSRLKNVLNLKRTPDKHQTEILDELYSQILNEALSLSKLSSEEQEQSLKVLHTSIITGQPVSCQILSELLDLDLEDVQATIMDLQSVLYINQSDQAVYTFHASFVDYMTSEARAKKSAL</sequence>
<dbReference type="EMBL" id="JAACJM010000058">
    <property type="protein sequence ID" value="KAF5354577.1"/>
    <property type="molecule type" value="Genomic_DNA"/>
</dbReference>
<accession>A0A8H5D965</accession>
<dbReference type="SUPFAM" id="SSF52540">
    <property type="entry name" value="P-loop containing nucleoside triphosphate hydrolases"/>
    <property type="match status" value="2"/>
</dbReference>
<evidence type="ECO:0000313" key="3">
    <source>
        <dbReference type="EMBL" id="KAF5354577.1"/>
    </source>
</evidence>
<feature type="domain" description="Nephrocystin 3-like N-terminal" evidence="2">
    <location>
        <begin position="126"/>
        <end position="289"/>
    </location>
</feature>
<dbReference type="Pfam" id="PF24883">
    <property type="entry name" value="NPHP3_N"/>
    <property type="match status" value="1"/>
</dbReference>
<dbReference type="AlphaFoldDB" id="A0A8H5D965"/>
<dbReference type="Gene3D" id="3.40.50.300">
    <property type="entry name" value="P-loop containing nucleotide triphosphate hydrolases"/>
    <property type="match status" value="1"/>
</dbReference>
<dbReference type="PANTHER" id="PTHR10039:SF17">
    <property type="entry name" value="FUNGAL STAND N-TERMINAL GOODBYE DOMAIN-CONTAINING PROTEIN-RELATED"/>
    <property type="match status" value="1"/>
</dbReference>
<protein>
    <recommendedName>
        <fullName evidence="2">Nephrocystin 3-like N-terminal domain-containing protein</fullName>
    </recommendedName>
</protein>
<evidence type="ECO:0000313" key="4">
    <source>
        <dbReference type="Proteomes" id="UP000559256"/>
    </source>
</evidence>
<name>A0A8H5D965_9AGAR</name>
<reference evidence="3 4" key="1">
    <citation type="journal article" date="2020" name="ISME J.">
        <title>Uncovering the hidden diversity of litter-decomposition mechanisms in mushroom-forming fungi.</title>
        <authorList>
            <person name="Floudas D."/>
            <person name="Bentzer J."/>
            <person name="Ahren D."/>
            <person name="Johansson T."/>
            <person name="Persson P."/>
            <person name="Tunlid A."/>
        </authorList>
    </citation>
    <scope>NUCLEOTIDE SEQUENCE [LARGE SCALE GENOMIC DNA]</scope>
    <source>
        <strain evidence="3 4">CBS 291.85</strain>
    </source>
</reference>
<evidence type="ECO:0000256" key="1">
    <source>
        <dbReference type="ARBA" id="ARBA00022737"/>
    </source>
</evidence>
<keyword evidence="4" id="KW-1185">Reference proteome</keyword>
<comment type="caution">
    <text evidence="3">The sequence shown here is derived from an EMBL/GenBank/DDBJ whole genome shotgun (WGS) entry which is preliminary data.</text>
</comment>
<dbReference type="InterPro" id="IPR056884">
    <property type="entry name" value="NPHP3-like_N"/>
</dbReference>
<dbReference type="InterPro" id="IPR027417">
    <property type="entry name" value="P-loop_NTPase"/>
</dbReference>
<dbReference type="Proteomes" id="UP000559256">
    <property type="component" value="Unassembled WGS sequence"/>
</dbReference>
<dbReference type="OrthoDB" id="3027122at2759"/>
<keyword evidence="1" id="KW-0677">Repeat</keyword>
<evidence type="ECO:0000259" key="2">
    <source>
        <dbReference type="Pfam" id="PF24883"/>
    </source>
</evidence>
<proteinExistence type="predicted"/>